<accession>A0A2J6Q442</accession>
<proteinExistence type="predicted"/>
<dbReference type="Proteomes" id="UP000235672">
    <property type="component" value="Unassembled WGS sequence"/>
</dbReference>
<reference evidence="2 3" key="1">
    <citation type="submission" date="2016-05" db="EMBL/GenBank/DDBJ databases">
        <title>A degradative enzymes factory behind the ericoid mycorrhizal symbiosis.</title>
        <authorList>
            <consortium name="DOE Joint Genome Institute"/>
            <person name="Martino E."/>
            <person name="Morin E."/>
            <person name="Grelet G."/>
            <person name="Kuo A."/>
            <person name="Kohler A."/>
            <person name="Daghino S."/>
            <person name="Barry K."/>
            <person name="Choi C."/>
            <person name="Cichocki N."/>
            <person name="Clum A."/>
            <person name="Copeland A."/>
            <person name="Hainaut M."/>
            <person name="Haridas S."/>
            <person name="Labutti K."/>
            <person name="Lindquist E."/>
            <person name="Lipzen A."/>
            <person name="Khouja H.-R."/>
            <person name="Murat C."/>
            <person name="Ohm R."/>
            <person name="Olson A."/>
            <person name="Spatafora J."/>
            <person name="Veneault-Fourrey C."/>
            <person name="Henrissat B."/>
            <person name="Grigoriev I."/>
            <person name="Martin F."/>
            <person name="Perotto S."/>
        </authorList>
    </citation>
    <scope>NUCLEOTIDE SEQUENCE [LARGE SCALE GENOMIC DNA]</scope>
    <source>
        <strain evidence="2 3">UAMH 7357</strain>
    </source>
</reference>
<gene>
    <name evidence="2" type="ORF">NA56DRAFT_704275</name>
</gene>
<evidence type="ECO:0000259" key="1">
    <source>
        <dbReference type="Pfam" id="PF18922"/>
    </source>
</evidence>
<evidence type="ECO:0000313" key="3">
    <source>
        <dbReference type="Proteomes" id="UP000235672"/>
    </source>
</evidence>
<dbReference type="OrthoDB" id="10025998at2759"/>
<feature type="domain" description="DUF5672" evidence="1">
    <location>
        <begin position="1"/>
        <end position="53"/>
    </location>
</feature>
<name>A0A2J6Q442_9HELO</name>
<dbReference type="InterPro" id="IPR043729">
    <property type="entry name" value="DUF5672"/>
</dbReference>
<dbReference type="EMBL" id="KZ613483">
    <property type="protein sequence ID" value="PMD21029.1"/>
    <property type="molecule type" value="Genomic_DNA"/>
</dbReference>
<dbReference type="Pfam" id="PF18922">
    <property type="entry name" value="DUF5672"/>
    <property type="match status" value="1"/>
</dbReference>
<dbReference type="AlphaFoldDB" id="A0A2J6Q442"/>
<evidence type="ECO:0000313" key="2">
    <source>
        <dbReference type="EMBL" id="PMD21029.1"/>
    </source>
</evidence>
<sequence>MDSTLFSNAVWSVEDVFGYDLIAAPIVPAYERGYKGGLSLRKGAWMKEPVDQEEAAGIEGAINLPLMEIASTFSVETIDYPNPLGLK</sequence>
<protein>
    <recommendedName>
        <fullName evidence="1">DUF5672 domain-containing protein</fullName>
    </recommendedName>
</protein>
<dbReference type="STRING" id="1745343.A0A2J6Q442"/>
<keyword evidence="3" id="KW-1185">Reference proteome</keyword>
<organism evidence="2 3">
    <name type="scientific">Hyaloscypha hepaticicola</name>
    <dbReference type="NCBI Taxonomy" id="2082293"/>
    <lineage>
        <taxon>Eukaryota</taxon>
        <taxon>Fungi</taxon>
        <taxon>Dikarya</taxon>
        <taxon>Ascomycota</taxon>
        <taxon>Pezizomycotina</taxon>
        <taxon>Leotiomycetes</taxon>
        <taxon>Helotiales</taxon>
        <taxon>Hyaloscyphaceae</taxon>
        <taxon>Hyaloscypha</taxon>
    </lineage>
</organism>